<evidence type="ECO:0000256" key="1">
    <source>
        <dbReference type="SAM" id="MobiDB-lite"/>
    </source>
</evidence>
<dbReference type="RefSeq" id="WP_096346834.1">
    <property type="nucleotide sequence ID" value="NZ_CP033116.1"/>
</dbReference>
<dbReference type="PROSITE" id="PS50994">
    <property type="entry name" value="INTEGRASE"/>
    <property type="match status" value="1"/>
</dbReference>
<dbReference type="Proteomes" id="UP000344571">
    <property type="component" value="Chromosome"/>
</dbReference>
<dbReference type="InterPro" id="IPR036397">
    <property type="entry name" value="RNaseH_sf"/>
</dbReference>
<dbReference type="SUPFAM" id="SSF53098">
    <property type="entry name" value="Ribonuclease H-like"/>
    <property type="match status" value="1"/>
</dbReference>
<dbReference type="InterPro" id="IPR012337">
    <property type="entry name" value="RNaseH-like_sf"/>
</dbReference>
<gene>
    <name evidence="3" type="ORF">CO192_12050</name>
    <name evidence="4" type="ORF">EAO82_19995</name>
</gene>
<evidence type="ECO:0000313" key="6">
    <source>
        <dbReference type="Proteomes" id="UP000344571"/>
    </source>
</evidence>
<evidence type="ECO:0000259" key="2">
    <source>
        <dbReference type="PROSITE" id="PS50994"/>
    </source>
</evidence>
<protein>
    <recommendedName>
        <fullName evidence="2">Integrase catalytic domain-containing protein</fullName>
    </recommendedName>
</protein>
<dbReference type="EMBL" id="CP033116">
    <property type="protein sequence ID" value="QFY58437.1"/>
    <property type="molecule type" value="Genomic_DNA"/>
</dbReference>
<dbReference type="Proteomes" id="UP000243750">
    <property type="component" value="Unassembled WGS sequence"/>
</dbReference>
<keyword evidence="6" id="KW-1185">Reference proteome</keyword>
<evidence type="ECO:0000313" key="4">
    <source>
        <dbReference type="EMBL" id="QFY58437.1"/>
    </source>
</evidence>
<evidence type="ECO:0000313" key="5">
    <source>
        <dbReference type="Proteomes" id="UP000243750"/>
    </source>
</evidence>
<dbReference type="AlphaFoldDB" id="A0AA91U1Z0"/>
<dbReference type="GO" id="GO:0015074">
    <property type="term" value="P:DNA integration"/>
    <property type="evidence" value="ECO:0007669"/>
    <property type="project" value="InterPro"/>
</dbReference>
<dbReference type="InterPro" id="IPR001584">
    <property type="entry name" value="Integrase_cat-core"/>
</dbReference>
<feature type="region of interest" description="Disordered" evidence="1">
    <location>
        <begin position="296"/>
        <end position="318"/>
    </location>
</feature>
<sequence>MLTEIEMLHYQSISFNLSRNAKQYIRNTRESEASRMVGTHAISNLVSWRVSSKINRSVSIESRSAETAFFILSEYDSRVLELWDQPEPRKVERHDKNGRKIRCQYNPDFLLLTTDGPLVVEVKTSESIDELVSRYPSDWVRRSNGVVGYLPAETAFSEIGIRFEVFVYSTDMAYQVANTELMLQARSSPPVPAHVRAKVVSALEEQFAWSLDELRRAVGLDTFAPLVKLIDEGEIVADLRGALLSEAEGCVVARDSRLLRDGRELLKAGQVTGPVSQRSVSITRVPTLRDAEHALKRLSDLEDGPQNRSTRRSKKTVSDGAVCGLSPFQSLLPKYYQSGNRRRRLGREVEEFLAQYLSGEHANSAGLSKYRSYVRYRVMAAEVHPGLDPVSQKTFDTRLGQMPARYAALKRGGKRAANAVADPTDPEKRVLRSRLPWERAAIDHYLADIYVVVYSSDGTVYVERPWVTAMIDLYSSYVLAITISFLSPSSRAVSKIFRECVRLHRRLPAEVIVDRGAEFRSTYMASLTAHYGITYTLRPASHPRFGSQVERFFGEFKQQWLSQRPGNLADYKEARSVDGKCAPKKRAIMFPARAFEELKAFCNWRNGKLRGGELVAADTEFKRRQALYPFVAREINYDLEFMMMTAVDYKAFKVDQTRGIHVGTDWYYAPELASVRGRKSSLQVRLDPENPHVVYACINQQWVTCESTGMRVYNVKSGSQQLGEGLVKLETYGLKNKIRMMDDEDLCRIIRSYSVDVGAPVEPAVSVDFEQHEDAPLDLDSLLSESIDDLEVDSWSASYD</sequence>
<accession>A0AA91U1Z0</accession>
<dbReference type="EMBL" id="NWMT01000142">
    <property type="protein sequence ID" value="PCC99059.1"/>
    <property type="molecule type" value="Genomic_DNA"/>
</dbReference>
<reference evidence="4 6" key="2">
    <citation type="submission" date="2018-10" db="EMBL/GenBank/DDBJ databases">
        <title>Complete genome sequence of Pseudomonas pelagia strain Kongs-67.</title>
        <authorList>
            <person name="Sinha R.K."/>
            <person name="Krishnan K."/>
        </authorList>
    </citation>
    <scope>NUCLEOTIDE SEQUENCE [LARGE SCALE GENOMIC DNA]</scope>
    <source>
        <strain evidence="4 6">Kongs-67</strain>
    </source>
</reference>
<name>A0AA91U1Z0_9GAMM</name>
<feature type="domain" description="Integrase catalytic" evidence="2">
    <location>
        <begin position="432"/>
        <end position="558"/>
    </location>
</feature>
<evidence type="ECO:0000313" key="3">
    <source>
        <dbReference type="EMBL" id="PCC99059.1"/>
    </source>
</evidence>
<dbReference type="Gene3D" id="3.30.420.10">
    <property type="entry name" value="Ribonuclease H-like superfamily/Ribonuclease H"/>
    <property type="match status" value="1"/>
</dbReference>
<proteinExistence type="predicted"/>
<dbReference type="GO" id="GO:0003676">
    <property type="term" value="F:nucleic acid binding"/>
    <property type="evidence" value="ECO:0007669"/>
    <property type="project" value="InterPro"/>
</dbReference>
<organism evidence="3 5">
    <name type="scientific">Halopseudomonas pelagia</name>
    <dbReference type="NCBI Taxonomy" id="553151"/>
    <lineage>
        <taxon>Bacteria</taxon>
        <taxon>Pseudomonadati</taxon>
        <taxon>Pseudomonadota</taxon>
        <taxon>Gammaproteobacteria</taxon>
        <taxon>Pseudomonadales</taxon>
        <taxon>Pseudomonadaceae</taxon>
        <taxon>Halopseudomonas</taxon>
    </lineage>
</organism>
<reference evidence="3 5" key="1">
    <citation type="submission" date="2017-09" db="EMBL/GenBank/DDBJ databases">
        <title>Bacterial and phytoplankton interrelationship in Kongsfjorden, an Arctic fjord.</title>
        <authorList>
            <person name="Sinha R."/>
            <person name="Krishnan K."/>
        </authorList>
    </citation>
    <scope>NUCLEOTIDE SEQUENCE [LARGE SCALE GENOMIC DNA]</scope>
    <source>
        <strain evidence="3 5">58</strain>
    </source>
</reference>